<sequence>MAVETTTTMIQAHGHGITVKTPLSPPESSTTNDAKLRPTLPQSDLSLHTHSVQLLDPESITSDFDKLRFEAAAHDQLVFRSNVQLHQHADHTSNHSNPNQEHKKFSTLLISSPYNIPNHYLDLSSPHLTTPSRLLALALTALKPATPAYATVPYLLALNFSDVLALLRTLTAQEQYEWKETAFYVVVFRSQLKEGIDQEWLYRLDEESHREACESGGLLKYWFGKGNEDRRNLATCFWHSREDAYKGGLGPWHKKARAAGRDLYETIVFSTYRFIVKDGAEGYEFEDYKG</sequence>
<organism evidence="2 3">
    <name type="scientific">Alternaria dauci</name>
    <dbReference type="NCBI Taxonomy" id="48095"/>
    <lineage>
        <taxon>Eukaryota</taxon>
        <taxon>Fungi</taxon>
        <taxon>Dikarya</taxon>
        <taxon>Ascomycota</taxon>
        <taxon>Pezizomycotina</taxon>
        <taxon>Dothideomycetes</taxon>
        <taxon>Pleosporomycetidae</taxon>
        <taxon>Pleosporales</taxon>
        <taxon>Pleosporineae</taxon>
        <taxon>Pleosporaceae</taxon>
        <taxon>Alternaria</taxon>
        <taxon>Alternaria sect. Porri</taxon>
    </lineage>
</organism>
<dbReference type="GeneID" id="96084820"/>
<feature type="compositionally biased region" description="Polar residues" evidence="1">
    <location>
        <begin position="1"/>
        <end position="10"/>
    </location>
</feature>
<name>A0ABR3UNR6_9PLEO</name>
<dbReference type="PANTHER" id="PTHR36986:SF1">
    <property type="entry name" value="UPF0643 PROTEIN PB2B2.08"/>
    <property type="match status" value="1"/>
</dbReference>
<evidence type="ECO:0000256" key="1">
    <source>
        <dbReference type="SAM" id="MobiDB-lite"/>
    </source>
</evidence>
<protein>
    <submittedName>
        <fullName evidence="2">Uncharacterized protein</fullName>
    </submittedName>
</protein>
<gene>
    <name evidence="2" type="ORF">ACET3X_004498</name>
</gene>
<dbReference type="RefSeq" id="XP_069308476.1">
    <property type="nucleotide sequence ID" value="XM_069450709.1"/>
</dbReference>
<comment type="caution">
    <text evidence="2">The sequence shown here is derived from an EMBL/GenBank/DDBJ whole genome shotgun (WGS) entry which is preliminary data.</text>
</comment>
<dbReference type="EMBL" id="JBHGVX010000003">
    <property type="protein sequence ID" value="KAL1797892.1"/>
    <property type="molecule type" value="Genomic_DNA"/>
</dbReference>
<reference evidence="2 3" key="1">
    <citation type="submission" date="2024-09" db="EMBL/GenBank/DDBJ databases">
        <title>T2T genomes of carrot and Alternaria dauci and their utility for understanding host-pathogen interaction during carrot leaf blight disease.</title>
        <authorList>
            <person name="Liu W."/>
            <person name="Xu S."/>
            <person name="Ou C."/>
            <person name="Liu X."/>
            <person name="Zhuang F."/>
            <person name="Deng X.W."/>
        </authorList>
    </citation>
    <scope>NUCLEOTIDE SEQUENCE [LARGE SCALE GENOMIC DNA]</scope>
    <source>
        <strain evidence="2 3">A2016</strain>
    </source>
</reference>
<accession>A0ABR3UNR6</accession>
<dbReference type="Proteomes" id="UP001578633">
    <property type="component" value="Chromosome 3"/>
</dbReference>
<evidence type="ECO:0000313" key="3">
    <source>
        <dbReference type="Proteomes" id="UP001578633"/>
    </source>
</evidence>
<dbReference type="PANTHER" id="PTHR36986">
    <property type="entry name" value="UPF0643 PROTEIN PB2B2.08"/>
    <property type="match status" value="1"/>
</dbReference>
<evidence type="ECO:0000313" key="2">
    <source>
        <dbReference type="EMBL" id="KAL1797892.1"/>
    </source>
</evidence>
<keyword evidence="3" id="KW-1185">Reference proteome</keyword>
<feature type="region of interest" description="Disordered" evidence="1">
    <location>
        <begin position="1"/>
        <end position="41"/>
    </location>
</feature>
<proteinExistence type="predicted"/>